<evidence type="ECO:0000313" key="3">
    <source>
        <dbReference type="EMBL" id="KAG2425844.1"/>
    </source>
</evidence>
<organism evidence="3 4">
    <name type="scientific">Chlamydomonas incerta</name>
    <dbReference type="NCBI Taxonomy" id="51695"/>
    <lineage>
        <taxon>Eukaryota</taxon>
        <taxon>Viridiplantae</taxon>
        <taxon>Chlorophyta</taxon>
        <taxon>core chlorophytes</taxon>
        <taxon>Chlorophyceae</taxon>
        <taxon>CS clade</taxon>
        <taxon>Chlamydomonadales</taxon>
        <taxon>Chlamydomonadaceae</taxon>
        <taxon>Chlamydomonas</taxon>
    </lineage>
</organism>
<keyword evidence="4" id="KW-1185">Reference proteome</keyword>
<evidence type="ECO:0000256" key="2">
    <source>
        <dbReference type="SAM" id="Phobius"/>
    </source>
</evidence>
<sequence>MSQLIPKPYKENRVSPSAPLLTPPNGSALGTPTTWEPSARDTRIRTQWKVIADKTGVQATKERLKSYWTTVGIFSALTMTMTYSSITNPTVTTRHNVSSGSGPVETDEPLVIAYIVLSATSLVVSIGVLVMSLVLLAEVDLVCTDEDLDGFIDKFQGYFLWLTAVFGFTCFTLMSSIAVAAFYFYSTGTAIATSCVCVVVTVVTGLVATDLAVYTRGKLKRHVDAANATVKAVVEKLKKVSLGMKPGSVGGGEAPAAGAAGSEDGATAGVSPSQTHRAAALAAAAAAANNGGMPPAFQPRQGPSL</sequence>
<feature type="compositionally biased region" description="Low complexity" evidence="1">
    <location>
        <begin position="254"/>
        <end position="269"/>
    </location>
</feature>
<gene>
    <name evidence="3" type="ORF">HXX76_013468</name>
</gene>
<feature type="transmembrane region" description="Helical" evidence="2">
    <location>
        <begin position="158"/>
        <end position="185"/>
    </location>
</feature>
<name>A0A835SF54_CHLIN</name>
<feature type="compositionally biased region" description="Polar residues" evidence="1">
    <location>
        <begin position="24"/>
        <end position="36"/>
    </location>
</feature>
<proteinExistence type="predicted"/>
<feature type="transmembrane region" description="Helical" evidence="2">
    <location>
        <begin position="111"/>
        <end position="137"/>
    </location>
</feature>
<evidence type="ECO:0000256" key="1">
    <source>
        <dbReference type="SAM" id="MobiDB-lite"/>
    </source>
</evidence>
<feature type="transmembrane region" description="Helical" evidence="2">
    <location>
        <begin position="191"/>
        <end position="213"/>
    </location>
</feature>
<keyword evidence="2" id="KW-1133">Transmembrane helix</keyword>
<accession>A0A835SF54</accession>
<comment type="caution">
    <text evidence="3">The sequence shown here is derived from an EMBL/GenBank/DDBJ whole genome shotgun (WGS) entry which is preliminary data.</text>
</comment>
<keyword evidence="2" id="KW-0472">Membrane</keyword>
<reference evidence="3" key="1">
    <citation type="journal article" date="2020" name="bioRxiv">
        <title>Comparative genomics of Chlamydomonas.</title>
        <authorList>
            <person name="Craig R.J."/>
            <person name="Hasan A.R."/>
            <person name="Ness R.W."/>
            <person name="Keightley P.D."/>
        </authorList>
    </citation>
    <scope>NUCLEOTIDE SEQUENCE</scope>
    <source>
        <strain evidence="3">SAG 7.73</strain>
    </source>
</reference>
<feature type="region of interest" description="Disordered" evidence="1">
    <location>
        <begin position="1"/>
        <end position="37"/>
    </location>
</feature>
<dbReference type="OrthoDB" id="537194at2759"/>
<protein>
    <submittedName>
        <fullName evidence="3">Uncharacterized protein</fullName>
    </submittedName>
</protein>
<dbReference type="AlphaFoldDB" id="A0A835SF54"/>
<dbReference type="EMBL" id="JAEHOC010000052">
    <property type="protein sequence ID" value="KAG2425844.1"/>
    <property type="molecule type" value="Genomic_DNA"/>
</dbReference>
<dbReference type="Proteomes" id="UP000650467">
    <property type="component" value="Unassembled WGS sequence"/>
</dbReference>
<keyword evidence="2" id="KW-0812">Transmembrane</keyword>
<feature type="transmembrane region" description="Helical" evidence="2">
    <location>
        <begin position="67"/>
        <end position="86"/>
    </location>
</feature>
<evidence type="ECO:0000313" key="4">
    <source>
        <dbReference type="Proteomes" id="UP000650467"/>
    </source>
</evidence>
<feature type="region of interest" description="Disordered" evidence="1">
    <location>
        <begin position="253"/>
        <end position="274"/>
    </location>
</feature>